<dbReference type="SUPFAM" id="SSF48403">
    <property type="entry name" value="Ankyrin repeat"/>
    <property type="match status" value="1"/>
</dbReference>
<organism evidence="5 6">
    <name type="scientific">Favolaschia claudopus</name>
    <dbReference type="NCBI Taxonomy" id="2862362"/>
    <lineage>
        <taxon>Eukaryota</taxon>
        <taxon>Fungi</taxon>
        <taxon>Dikarya</taxon>
        <taxon>Basidiomycota</taxon>
        <taxon>Agaricomycotina</taxon>
        <taxon>Agaricomycetes</taxon>
        <taxon>Agaricomycetidae</taxon>
        <taxon>Agaricales</taxon>
        <taxon>Marasmiineae</taxon>
        <taxon>Mycenaceae</taxon>
        <taxon>Favolaschia</taxon>
    </lineage>
</organism>
<dbReference type="EMBL" id="JAWWNJ010000034">
    <property type="protein sequence ID" value="KAK7024823.1"/>
    <property type="molecule type" value="Genomic_DNA"/>
</dbReference>
<dbReference type="PANTHER" id="PTHR24198">
    <property type="entry name" value="ANKYRIN REPEAT AND PROTEIN KINASE DOMAIN-CONTAINING PROTEIN"/>
    <property type="match status" value="1"/>
</dbReference>
<dbReference type="Pfam" id="PF00023">
    <property type="entry name" value="Ank"/>
    <property type="match status" value="1"/>
</dbReference>
<dbReference type="PANTHER" id="PTHR24198:SF165">
    <property type="entry name" value="ANKYRIN REPEAT-CONTAINING PROTEIN-RELATED"/>
    <property type="match status" value="1"/>
</dbReference>
<comment type="caution">
    <text evidence="5">The sequence shown here is derived from an EMBL/GenBank/DDBJ whole genome shotgun (WGS) entry which is preliminary data.</text>
</comment>
<dbReference type="AlphaFoldDB" id="A0AAW0BEI8"/>
<feature type="region of interest" description="Disordered" evidence="4">
    <location>
        <begin position="246"/>
        <end position="269"/>
    </location>
</feature>
<dbReference type="PROSITE" id="PS50297">
    <property type="entry name" value="ANK_REP_REGION"/>
    <property type="match status" value="1"/>
</dbReference>
<feature type="repeat" description="ANK" evidence="3">
    <location>
        <begin position="150"/>
        <end position="182"/>
    </location>
</feature>
<dbReference type="CDD" id="cd09917">
    <property type="entry name" value="F-box_SF"/>
    <property type="match status" value="1"/>
</dbReference>
<proteinExistence type="predicted"/>
<keyword evidence="1" id="KW-0677">Repeat</keyword>
<dbReference type="InterPro" id="IPR036770">
    <property type="entry name" value="Ankyrin_rpt-contain_sf"/>
</dbReference>
<evidence type="ECO:0000256" key="1">
    <source>
        <dbReference type="ARBA" id="ARBA00022737"/>
    </source>
</evidence>
<name>A0AAW0BEI8_9AGAR</name>
<evidence type="ECO:0000313" key="6">
    <source>
        <dbReference type="Proteomes" id="UP001362999"/>
    </source>
</evidence>
<keyword evidence="2 3" id="KW-0040">ANK repeat</keyword>
<gene>
    <name evidence="5" type="ORF">R3P38DRAFT_2951345</name>
</gene>
<dbReference type="InterPro" id="IPR002110">
    <property type="entry name" value="Ankyrin_rpt"/>
</dbReference>
<dbReference type="Pfam" id="PF12796">
    <property type="entry name" value="Ank_2"/>
    <property type="match status" value="1"/>
</dbReference>
<evidence type="ECO:0000313" key="5">
    <source>
        <dbReference type="EMBL" id="KAK7024823.1"/>
    </source>
</evidence>
<evidence type="ECO:0000256" key="4">
    <source>
        <dbReference type="SAM" id="MobiDB-lite"/>
    </source>
</evidence>
<keyword evidence="6" id="KW-1185">Reference proteome</keyword>
<dbReference type="Proteomes" id="UP001362999">
    <property type="component" value="Unassembled WGS sequence"/>
</dbReference>
<evidence type="ECO:0000256" key="3">
    <source>
        <dbReference type="PROSITE-ProRule" id="PRU00023"/>
    </source>
</evidence>
<dbReference type="SMART" id="SM00248">
    <property type="entry name" value="ANK"/>
    <property type="match status" value="4"/>
</dbReference>
<dbReference type="PROSITE" id="PS50088">
    <property type="entry name" value="ANK_REPEAT"/>
    <property type="match status" value="1"/>
</dbReference>
<reference evidence="5 6" key="1">
    <citation type="journal article" date="2024" name="J Genomics">
        <title>Draft genome sequencing and assembly of Favolaschia claudopus CIRM-BRFM 2984 isolated from oak limbs.</title>
        <authorList>
            <person name="Navarro D."/>
            <person name="Drula E."/>
            <person name="Chaduli D."/>
            <person name="Cazenave R."/>
            <person name="Ahrendt S."/>
            <person name="Wang J."/>
            <person name="Lipzen A."/>
            <person name="Daum C."/>
            <person name="Barry K."/>
            <person name="Grigoriev I.V."/>
            <person name="Favel A."/>
            <person name="Rosso M.N."/>
            <person name="Martin F."/>
        </authorList>
    </citation>
    <scope>NUCLEOTIDE SEQUENCE [LARGE SCALE GENOMIC DNA]</scope>
    <source>
        <strain evidence="5 6">CIRM-BRFM 2984</strain>
    </source>
</reference>
<protein>
    <submittedName>
        <fullName evidence="5">ANK-REP-region domain-containing protein</fullName>
    </submittedName>
</protein>
<dbReference type="Gene3D" id="1.25.40.20">
    <property type="entry name" value="Ankyrin repeat-containing domain"/>
    <property type="match status" value="1"/>
</dbReference>
<sequence>MKDYLNELPPELILLVSPSLSTASLNALASTSRRTHEILQPELESRLTPELRETLLWAPCACKPHIVKKLLSPPHLIRRLRLNVALLFAAKAKHIEIVKLLLDAGANPTGCFDEEDNGSFHIAVLNQDFAMMKLLLDHGAPVDEDFGWDGSQNALHYASSLGYLEMIKFLLDHGADLEGSGHYGAPLGFAVHGRNIEAVKFLLEKGANATITVPLFVFIGDWRPPLPHQASLLYIALGLRHPNSDPPEQSWARSCRRSRGEEEPTPVRWEGLPLGKERKEMMALLMANGAIKDGAMATITQYLDSLAEAALYSEEEYLQVIAEMFKEAEEAIPRVERN</sequence>
<evidence type="ECO:0000256" key="2">
    <source>
        <dbReference type="ARBA" id="ARBA00023043"/>
    </source>
</evidence>
<accession>A0AAW0BEI8</accession>